<name>A0A554RU99_9ACTN</name>
<dbReference type="Proteomes" id="UP000316988">
    <property type="component" value="Unassembled WGS sequence"/>
</dbReference>
<reference evidence="1 2" key="1">
    <citation type="submission" date="2019-07" db="EMBL/GenBank/DDBJ databases">
        <authorList>
            <person name="Zhao L.H."/>
        </authorList>
    </citation>
    <scope>NUCLEOTIDE SEQUENCE [LARGE SCALE GENOMIC DNA]</scope>
    <source>
        <strain evidence="1 2">Co35</strain>
    </source>
</reference>
<dbReference type="RefSeq" id="WP_143914529.1">
    <property type="nucleotide sequence ID" value="NZ_VLNT01000018.1"/>
</dbReference>
<dbReference type="OrthoDB" id="9780674at2"/>
<proteinExistence type="predicted"/>
<dbReference type="AlphaFoldDB" id="A0A554RU99"/>
<comment type="caution">
    <text evidence="1">The sequence shown here is derived from an EMBL/GenBank/DDBJ whole genome shotgun (WGS) entry which is preliminary data.</text>
</comment>
<organism evidence="1 2">
    <name type="scientific">Aeromicrobium piscarium</name>
    <dbReference type="NCBI Taxonomy" id="2590901"/>
    <lineage>
        <taxon>Bacteria</taxon>
        <taxon>Bacillati</taxon>
        <taxon>Actinomycetota</taxon>
        <taxon>Actinomycetes</taxon>
        <taxon>Propionibacteriales</taxon>
        <taxon>Nocardioidaceae</taxon>
        <taxon>Aeromicrobium</taxon>
    </lineage>
</organism>
<dbReference type="InterPro" id="IPR010349">
    <property type="entry name" value="Asparaginase_II"/>
</dbReference>
<accession>A0A554RU99</accession>
<evidence type="ECO:0000313" key="1">
    <source>
        <dbReference type="EMBL" id="TSD57681.1"/>
    </source>
</evidence>
<protein>
    <submittedName>
        <fullName evidence="1">Asparaginase</fullName>
    </submittedName>
</protein>
<keyword evidence="2" id="KW-1185">Reference proteome</keyword>
<sequence>MDVIAEVERSGLVESRHRGVAVRVDTDGAVIWALGEPDTITYPRSTNKPFQAVAMLRAGLPLRGEQLAIATASHSAEPFHLQTVRAMLTDAGLTEEALQTPPSYPADPKEHAAVLRAGEGRLPIRHDCSGKHAAMLRTCVERGWDPGTYLDPEHPLQLAITETFTELTGARPARIGIDGCGAPQHATSMRHLAMGIARIAAASEDSEEGRLRQAMLDHPTFVSGTRRPELRFMTELPGVIAKSGAEALLVVGLPDATAIAVKIEDGADRPLYVVAGRAVQLAGWEAEVLTERPRVLGGGETVGAVHVTF</sequence>
<dbReference type="PANTHER" id="PTHR42110">
    <property type="entry name" value="L-ASPARAGINASE, PUTATIVE (AFU_ORTHOLOGUE AFUA_3G11890)-RELATED"/>
    <property type="match status" value="1"/>
</dbReference>
<evidence type="ECO:0000313" key="2">
    <source>
        <dbReference type="Proteomes" id="UP000316988"/>
    </source>
</evidence>
<dbReference type="PANTHER" id="PTHR42110:SF1">
    <property type="entry name" value="L-ASPARAGINASE, PUTATIVE (AFU_ORTHOLOGUE AFUA_3G11890)-RELATED"/>
    <property type="match status" value="1"/>
</dbReference>
<dbReference type="Pfam" id="PF06089">
    <property type="entry name" value="Asparaginase_II"/>
    <property type="match status" value="1"/>
</dbReference>
<gene>
    <name evidence="1" type="ORF">FNM00_15900</name>
</gene>
<dbReference type="EMBL" id="VLNT01000018">
    <property type="protein sequence ID" value="TSD57681.1"/>
    <property type="molecule type" value="Genomic_DNA"/>
</dbReference>